<evidence type="ECO:0000313" key="3">
    <source>
        <dbReference type="Proteomes" id="UP000240653"/>
    </source>
</evidence>
<name>A0A2P7SL79_9HYPH</name>
<dbReference type="OrthoDB" id="9806532at2"/>
<dbReference type="PANTHER" id="PTHR32063:SF77">
    <property type="entry name" value="ACR FAMILY TRANSPORT PROTEIN"/>
    <property type="match status" value="1"/>
</dbReference>
<dbReference type="Gene3D" id="1.20.1640.10">
    <property type="entry name" value="Multidrug efflux transporter AcrB transmembrane domain"/>
    <property type="match status" value="2"/>
</dbReference>
<dbReference type="PANTHER" id="PTHR32063">
    <property type="match status" value="1"/>
</dbReference>
<dbReference type="InterPro" id="IPR027463">
    <property type="entry name" value="AcrB_DN_DC_subdom"/>
</dbReference>
<accession>A0A2P7SL79</accession>
<comment type="caution">
    <text evidence="2">The sequence shown here is derived from an EMBL/GenBank/DDBJ whole genome shotgun (WGS) entry which is preliminary data.</text>
</comment>
<feature type="transmembrane region" description="Helical" evidence="1">
    <location>
        <begin position="878"/>
        <end position="898"/>
    </location>
</feature>
<keyword evidence="1" id="KW-0472">Membrane</keyword>
<dbReference type="EMBL" id="PXYL01000002">
    <property type="protein sequence ID" value="PSJ63101.1"/>
    <property type="molecule type" value="Genomic_DNA"/>
</dbReference>
<gene>
    <name evidence="2" type="ORF">C7I85_05990</name>
</gene>
<feature type="transmembrane region" description="Helical" evidence="1">
    <location>
        <begin position="359"/>
        <end position="379"/>
    </location>
</feature>
<feature type="transmembrane region" description="Helical" evidence="1">
    <location>
        <begin position="904"/>
        <end position="930"/>
    </location>
</feature>
<evidence type="ECO:0000256" key="1">
    <source>
        <dbReference type="SAM" id="Phobius"/>
    </source>
</evidence>
<dbReference type="GO" id="GO:0005886">
    <property type="term" value="C:plasma membrane"/>
    <property type="evidence" value="ECO:0007669"/>
    <property type="project" value="TreeGrafter"/>
</dbReference>
<dbReference type="SUPFAM" id="SSF82714">
    <property type="entry name" value="Multidrug efflux transporter AcrB TolC docking domain, DN and DC subdomains"/>
    <property type="match status" value="2"/>
</dbReference>
<keyword evidence="1" id="KW-0812">Transmembrane</keyword>
<feature type="transmembrane region" description="Helical" evidence="1">
    <location>
        <begin position="12"/>
        <end position="31"/>
    </location>
</feature>
<keyword evidence="3" id="KW-1185">Reference proteome</keyword>
<feature type="transmembrane region" description="Helical" evidence="1">
    <location>
        <begin position="517"/>
        <end position="536"/>
    </location>
</feature>
<feature type="transmembrane region" description="Helical" evidence="1">
    <location>
        <begin position="385"/>
        <end position="404"/>
    </location>
</feature>
<dbReference type="SUPFAM" id="SSF82693">
    <property type="entry name" value="Multidrug efflux transporter AcrB pore domain, PN1, PN2, PC1 and PC2 subdomains"/>
    <property type="match status" value="3"/>
</dbReference>
<dbReference type="Gene3D" id="3.30.70.1320">
    <property type="entry name" value="Multidrug efflux transporter AcrB pore domain like"/>
    <property type="match status" value="1"/>
</dbReference>
<feature type="transmembrane region" description="Helical" evidence="1">
    <location>
        <begin position="431"/>
        <end position="453"/>
    </location>
</feature>
<feature type="transmembrane region" description="Helical" evidence="1">
    <location>
        <begin position="951"/>
        <end position="970"/>
    </location>
</feature>
<dbReference type="Gene3D" id="3.30.2090.10">
    <property type="entry name" value="Multidrug efflux transporter AcrB TolC docking domain, DN and DC subdomains"/>
    <property type="match status" value="2"/>
</dbReference>
<keyword evidence="1" id="KW-1133">Transmembrane helix</keyword>
<organism evidence="2 3">
    <name type="scientific">Pseudaminobacter soli</name>
    <name type="common">ex Li et al. 2025</name>
    <dbReference type="NCBI Taxonomy" id="1295366"/>
    <lineage>
        <taxon>Bacteria</taxon>
        <taxon>Pseudomonadati</taxon>
        <taxon>Pseudomonadota</taxon>
        <taxon>Alphaproteobacteria</taxon>
        <taxon>Hyphomicrobiales</taxon>
        <taxon>Phyllobacteriaceae</taxon>
        <taxon>Pseudaminobacter</taxon>
    </lineage>
</organism>
<dbReference type="Gene3D" id="3.30.70.1430">
    <property type="entry name" value="Multidrug efflux transporter AcrB pore domain"/>
    <property type="match status" value="2"/>
</dbReference>
<feature type="transmembrane region" description="Helical" evidence="1">
    <location>
        <begin position="459"/>
        <end position="481"/>
    </location>
</feature>
<dbReference type="PRINTS" id="PR00702">
    <property type="entry name" value="ACRIFLAVINRP"/>
</dbReference>
<protein>
    <submittedName>
        <fullName evidence="2">ABC transporter permease</fullName>
    </submittedName>
</protein>
<feature type="transmembrane region" description="Helical" evidence="1">
    <location>
        <begin position="332"/>
        <end position="352"/>
    </location>
</feature>
<feature type="transmembrane region" description="Helical" evidence="1">
    <location>
        <begin position="982"/>
        <end position="1008"/>
    </location>
</feature>
<dbReference type="RefSeq" id="WP_106723012.1">
    <property type="nucleotide sequence ID" value="NZ_PXYL01000002.1"/>
</dbReference>
<dbReference type="Pfam" id="PF00873">
    <property type="entry name" value="ACR_tran"/>
    <property type="match status" value="1"/>
</dbReference>
<dbReference type="InterPro" id="IPR001036">
    <property type="entry name" value="Acrflvin-R"/>
</dbReference>
<sequence>MNAISSWSIRNPVPTIVLFLSLTVAGIWGFMQLRINNTPDIDLPTVTVSVSQPGAAPSEMEVQVAQVIENAVATLDGVDDASTSLNEGSATITVEFALNTDPEQATNDVRNAVSSVQADLPAGASEPVVTRVNASGNALLSFVVEASSMAPDELSWYIDNDVAKALLGVADVSKIERSGGVDRVIRVELDPNRLAALGVSAADVSQKLASINVNQPGGRTTIGGREQSVRTLGAVTTVEALADTRIPLSNGSDVKLSDLGTVVDSWEKPRQTAFLDGREVVSFSVFRSVGSSEVKVVEKVRDKVAEIDAANTDARFTEVTSSSGFVEESYDAAIEALWLGALLAIGVVWAFLRDIRATLVAAVAMPLSLIPTFAVMAWLDISLNNITLLALSLVVGILVDDAIVEIENIVRHMRQTGNGAYKAALEAADEIGLAVVATTATIVAVFLPVAFMPGIPGKMFLTFAVAVCVSVLFSLVVARMLTPLMGAYLVRSGGHGEEDMPAWVPTYLWLLRLALRYRWATLLAGVAFFVGSMLMATRLPTEFMAAADRGRSIMSVQLPPGATITQTSSVVTQITDRLKDDPAVKSIFATVGTASQSGGGPNRGSTASEVRTANVTINLVPRSERHLSQQEFEAEATEKLRDIPGARMQFGGDGLSGSKVSVTLVSADPDALQSASEALLEQMKTVPGLANPNSTAMSTKPELIFRPDNARASELGVTPTEIAMTVKVATIGDNDSSLPKFNLGDRQIPIVVTLPDEAIADPTTLAILPLIGSKGTVPLGSVAEISFDAGPNSITRVGRNRSATVEAELSGITLGEATTAIRALPVMQNLPAGVNDLARGDSARMQELFSGFAMAIISGVLLMYLTLVLLFKSFVQPVTILVALPLSIGGALGFLLLTGKALGISTLIGLLMLMGIAAKNSILLVEYALIAEKQPGMSRLEALLDAARKRARPIVMTSIAMGAGMLPIALGIGADAETRMPMAIAVIGGLISSTALSLVYVPVVYTFMDDLQRFLGRHLKKLLVEQAPTESSEAAPAALEDLNT</sequence>
<dbReference type="Proteomes" id="UP000240653">
    <property type="component" value="Unassembled WGS sequence"/>
</dbReference>
<evidence type="ECO:0000313" key="2">
    <source>
        <dbReference type="EMBL" id="PSJ63101.1"/>
    </source>
</evidence>
<dbReference type="SUPFAM" id="SSF82866">
    <property type="entry name" value="Multidrug efflux transporter AcrB transmembrane domain"/>
    <property type="match status" value="2"/>
</dbReference>
<feature type="transmembrane region" description="Helical" evidence="1">
    <location>
        <begin position="848"/>
        <end position="871"/>
    </location>
</feature>
<dbReference type="Gene3D" id="3.30.70.1440">
    <property type="entry name" value="Multidrug efflux transporter AcrB pore domain"/>
    <property type="match status" value="1"/>
</dbReference>
<reference evidence="2 3" key="1">
    <citation type="submission" date="2018-03" db="EMBL/GenBank/DDBJ databases">
        <title>The draft genome of Mesorhizobium soli JCM 19897.</title>
        <authorList>
            <person name="Li L."/>
            <person name="Liu L."/>
            <person name="Liang L."/>
            <person name="Wang T."/>
            <person name="Zhang X."/>
        </authorList>
    </citation>
    <scope>NUCLEOTIDE SEQUENCE [LARGE SCALE GENOMIC DNA]</scope>
    <source>
        <strain evidence="2 3">JCM 19897</strain>
    </source>
</reference>
<dbReference type="AlphaFoldDB" id="A0A2P7SL79"/>
<dbReference type="GO" id="GO:0042910">
    <property type="term" value="F:xenobiotic transmembrane transporter activity"/>
    <property type="evidence" value="ECO:0007669"/>
    <property type="project" value="TreeGrafter"/>
</dbReference>
<proteinExistence type="predicted"/>